<evidence type="ECO:0000259" key="3">
    <source>
        <dbReference type="Pfam" id="PF13490"/>
    </source>
</evidence>
<accession>A0A4Q9KG07</accession>
<evidence type="ECO:0000313" key="5">
    <source>
        <dbReference type="Proteomes" id="UP000292373"/>
    </source>
</evidence>
<dbReference type="InterPro" id="IPR041916">
    <property type="entry name" value="Anti_sigma_zinc_sf"/>
</dbReference>
<gene>
    <name evidence="4" type="ORF">ET989_02805</name>
</gene>
<dbReference type="AlphaFoldDB" id="A0A4Q9KG07"/>
<name>A0A4Q9KG07_9ACTN</name>
<proteinExistence type="predicted"/>
<dbReference type="Gene3D" id="1.10.10.1320">
    <property type="entry name" value="Anti-sigma factor, zinc-finger domain"/>
    <property type="match status" value="1"/>
</dbReference>
<reference evidence="4 5" key="1">
    <citation type="submission" date="2019-01" db="EMBL/GenBank/DDBJ databases">
        <title>Lactibacter flavus gen. nov., sp. nov., a novel bacterium of the family Propionibacteriaceae isolated from raw milk and dairy products.</title>
        <authorList>
            <person name="Huptas C."/>
            <person name="Wenning M."/>
            <person name="Breitenwieser F."/>
            <person name="Doll E."/>
            <person name="Von Neubeck M."/>
            <person name="Busse H.-J."/>
            <person name="Scherer S."/>
        </authorList>
    </citation>
    <scope>NUCLEOTIDE SEQUENCE [LARGE SCALE GENOMIC DNA]</scope>
    <source>
        <strain evidence="4 5">KCTC 33808</strain>
    </source>
</reference>
<sequence>MPQPTCPQPRRWRLAASALLDGEPLPVPREKLDAHLAACPDCRAWLAQARRLSPELRRDSLRPPDLTTMLINASEAHICGCHTGGECECRDCQCPTCTCKPVA</sequence>
<keyword evidence="2" id="KW-0804">Transcription</keyword>
<keyword evidence="1" id="KW-0805">Transcription regulation</keyword>
<dbReference type="Pfam" id="PF13490">
    <property type="entry name" value="zf-HC2"/>
    <property type="match status" value="1"/>
</dbReference>
<dbReference type="EMBL" id="SDMQ01000002">
    <property type="protein sequence ID" value="TBT87260.1"/>
    <property type="molecule type" value="Genomic_DNA"/>
</dbReference>
<keyword evidence="5" id="KW-1185">Reference proteome</keyword>
<evidence type="ECO:0000256" key="1">
    <source>
        <dbReference type="ARBA" id="ARBA00023015"/>
    </source>
</evidence>
<dbReference type="InterPro" id="IPR027383">
    <property type="entry name" value="Znf_put"/>
</dbReference>
<dbReference type="OrthoDB" id="3743969at2"/>
<organism evidence="4 5">
    <name type="scientific">Propioniciclava sinopodophylli</name>
    <dbReference type="NCBI Taxonomy" id="1837344"/>
    <lineage>
        <taxon>Bacteria</taxon>
        <taxon>Bacillati</taxon>
        <taxon>Actinomycetota</taxon>
        <taxon>Actinomycetes</taxon>
        <taxon>Propionibacteriales</taxon>
        <taxon>Propionibacteriaceae</taxon>
        <taxon>Propioniciclava</taxon>
    </lineage>
</organism>
<dbReference type="Proteomes" id="UP000292373">
    <property type="component" value="Unassembled WGS sequence"/>
</dbReference>
<feature type="domain" description="Putative zinc-finger" evidence="3">
    <location>
        <begin position="11"/>
        <end position="43"/>
    </location>
</feature>
<comment type="caution">
    <text evidence="4">The sequence shown here is derived from an EMBL/GenBank/DDBJ whole genome shotgun (WGS) entry which is preliminary data.</text>
</comment>
<evidence type="ECO:0000256" key="2">
    <source>
        <dbReference type="ARBA" id="ARBA00023163"/>
    </source>
</evidence>
<evidence type="ECO:0000313" key="4">
    <source>
        <dbReference type="EMBL" id="TBT87260.1"/>
    </source>
</evidence>
<protein>
    <recommendedName>
        <fullName evidence="3">Putative zinc-finger domain-containing protein</fullName>
    </recommendedName>
</protein>
<dbReference type="RefSeq" id="WP_131167046.1">
    <property type="nucleotide sequence ID" value="NZ_SDMQ01000002.1"/>
</dbReference>